<evidence type="ECO:0000256" key="6">
    <source>
        <dbReference type="ARBA" id="ARBA00022786"/>
    </source>
</evidence>
<feature type="compositionally biased region" description="Polar residues" evidence="11">
    <location>
        <begin position="1266"/>
        <end position="1280"/>
    </location>
</feature>
<keyword evidence="3 10" id="KW-0808">Transferase</keyword>
<keyword evidence="7 10" id="KW-0862">Zinc</keyword>
<dbReference type="GO" id="GO:0061630">
    <property type="term" value="F:ubiquitin protein ligase activity"/>
    <property type="evidence" value="ECO:0007669"/>
    <property type="project" value="UniProtKB-UniRule"/>
</dbReference>
<comment type="catalytic activity">
    <reaction evidence="1 10">
        <text>S-ubiquitinyl-[E2 ubiquitin-conjugating enzyme]-L-cysteine + [acceptor protein]-L-lysine = [E2 ubiquitin-conjugating enzyme]-L-cysteine + N(6)-ubiquitinyl-[acceptor protein]-L-lysine.</text>
        <dbReference type="EC" id="2.3.2.27"/>
    </reaction>
</comment>
<dbReference type="Pfam" id="PF22960">
    <property type="entry name" value="WHD_UBR1"/>
    <property type="match status" value="1"/>
</dbReference>
<dbReference type="FunFam" id="2.10.110.30:FF:000002">
    <property type="entry name" value="Putative e3 ubiquitin-protein ligase ubr3"/>
    <property type="match status" value="1"/>
</dbReference>
<gene>
    <name evidence="13" type="ORF">QSP1433_LOCUS9904</name>
</gene>
<dbReference type="InterPro" id="IPR003126">
    <property type="entry name" value="Znf_UBR"/>
</dbReference>
<sequence>MSTAKGVDDEESSRLGLLLSLNTDCSPTREIRWWVQKYGEQEGFQRVMQGLLHGMNKHISRVCEETDTQFNEQAAYEFLERICTWFEHVVCAPHLLKLDENPSWAESSEICAKKIEKITQGEAQRVCSRAFRAGDIVWNCKQCQMDSTCVLCQQCFRDSNHEGHDVYFYHVMTDAGGCCDCGDEGAWNEKGFCSRHGVNNVTTQDPDPRKWLPEEMVVSTDVAIKGVIGAISRLAKCGRAELVLEPIPEALADESVLQTEGFRNDVKRFLEYIQYSSTWKLHSREAREDMGIPILLSNWVEKVKRCVGAGQPLMLEVKGFVLSEITLQNIGQWCKMVSDLRSSQFFKVVMRNTSALRISFYTQQLATWLLAKLCRDSDSFTRFTAHALTEQKRKLLGSVSNAELMANGRVGYSLLPLKSLIVQDLQLPDSCSKSLRNLYIRLLVDSLFKRRFAIAFAEKYRASCRARVNCLPILEVSDVDSIFGLSVQFLNRPNHVLLLVQEHDFLFSILESLYETVKHCECPSVESPGQVELDLLSTVMTHRKTKCVVTDFTYVLNTRGMSKYLLTSDPRYLNIWFDLLELLYGMHMQRRIVEPDTPERDERWIPAFNLSLSLLSLYSDFLRYLNFGDLISLTSVEELSMLNPSNVRLLTRHEENHTVMCSKLLALCANRVSKTLQSRVPVGMNIVMVDTKLGRHPYVPYNIVSAKVTFHCLLQRFFALIHSLCVASSLDADNYVPLSFGGTQAFWLALMRHPLNAIILFSQSTAGMWLRNEDLSSQAMNYQSLPFLSGMFMDIRVLQMAALNIPSEVFINYIVHAFGVVKYFGLEQASSTSAENDKERAKISDEQYGKLSESMMEMLCILVTELPQPTPFAYKQKFDTDDANDPRIVEQSNKFLRREIVHCLAIKRCTFSMISDTCTHLRQLGVQINSTNLRNVLKTVSQEIVRADGMGPIQYDLKPEAWEEFDPLFHRLARNEKDQARERWVQHRISKPIPKACFPGDTKPKSMATRNAPLPATGWHSNIHPAFVMLRERLLTCGSLFQLFDHALQKVCSENSDQSRAISHSVLFLGNTLHLMTLQLHYIKSRGTPETVYYSENFVVTEYAWKRTVESKEELQQRTVTSVEWYVNKMLEVREGMSANILDWLLVLWYSEPRIDETNRESVRWILGSLCKMDARCQTIMKRAYKSRKSSLQAQREKMSRKRKAQRHAMETMRQSQEQALRAFANEMEMDDAPSVDEGETGAVMASVEIRQRGSINENDPKKTKMSSSKAGSVNRSDQLGASDELEENTAKEPIPDNDTNGLESVTTDTGLQPDLFKEDGYTVNSWMKLSTRERQSWRGPECVSCHERHGLDEGPTCFIGFRQCNDVLIRKPEETTDRGWCVYWMAEEGQNYVIQLCGHAIHAKCLERYRSSILPMSVTESDKCEFLCPFCKTLSNFEIPCVPPSLVYLPNATEELCGDSTGTQHTMTELLDECVEQLSFGATERGSFASADESSLENDTEQEMVDFASKQLEPLTDSLKSIMVLRNPKLRHHVDTQRIFHSEEGRRRERATMVLLDRTERNQANAWTENRISILASVALTFIAERVQTCFSNPDAPSISTKSLNTLRRTFEACRAFLLLEGGNARKHLLNAEMKNQFSDKRSVSFHCVLHRSPELLVVILALGEFSKKQLYGVIRAMYILKITQTLLEYSIDDVESNEGMPSGTVIDQPTLDMFDGAFDLRDSLLDKFEKLEMQRRNAVQTGFQPSEDRRLWPIIESVRGYVHIAQMALRASSRVMSPEPLKLVSMSEMGQFMKNELDLPSPKEILGHHQTMKVVLEWIDQSLVCMPEWIPRSLTNLIASSTMCSHKTPYFNMENADTSERSNGLDLRPLSIRPLVRLRYSYTEQYAEVHKGLCQDCKEPAHDKAICLICGEVLLAGKNHPGMNVARNVVKGECTKHTEDYHNGIGMVLLFRRSSSVLLINRSCSSYWGSLYVDQNGDDQQVFPSLPMFLDKQRFNRIEKLWAENNIPNQVSSLRNQASVVIRRNYY</sequence>
<feature type="region of interest" description="Disordered" evidence="11">
    <location>
        <begin position="1248"/>
        <end position="1317"/>
    </location>
</feature>
<dbReference type="GO" id="GO:0016567">
    <property type="term" value="P:protein ubiquitination"/>
    <property type="evidence" value="ECO:0007669"/>
    <property type="project" value="UniProtKB-UniRule"/>
</dbReference>
<feature type="domain" description="UBR-type" evidence="12">
    <location>
        <begin position="125"/>
        <end position="198"/>
    </location>
</feature>
<dbReference type="GO" id="GO:0000151">
    <property type="term" value="C:ubiquitin ligase complex"/>
    <property type="evidence" value="ECO:0007669"/>
    <property type="project" value="TreeGrafter"/>
</dbReference>
<evidence type="ECO:0000259" key="12">
    <source>
        <dbReference type="PROSITE" id="PS51157"/>
    </source>
</evidence>
<organism evidence="13">
    <name type="scientific">Mucochytrium quahogii</name>
    <dbReference type="NCBI Taxonomy" id="96639"/>
    <lineage>
        <taxon>Eukaryota</taxon>
        <taxon>Sar</taxon>
        <taxon>Stramenopiles</taxon>
        <taxon>Bigyra</taxon>
        <taxon>Labyrinthulomycetes</taxon>
        <taxon>Thraustochytrida</taxon>
        <taxon>Thraustochytriidae</taxon>
        <taxon>Mucochytrium</taxon>
    </lineage>
</organism>
<dbReference type="Pfam" id="PF18995">
    <property type="entry name" value="PRT6_C"/>
    <property type="match status" value="1"/>
</dbReference>
<comment type="function">
    <text evidence="10">Ubiquitin ligase protein which is a component of the N-end rule pathway. Recognizes and binds to proteins bearing specific N-terminal residues that are destabilizing according to the N-end rule, leading to their ubiquitination and subsequent degradation.</text>
</comment>
<evidence type="ECO:0000256" key="2">
    <source>
        <dbReference type="ARBA" id="ARBA00004906"/>
    </source>
</evidence>
<evidence type="ECO:0000256" key="10">
    <source>
        <dbReference type="RuleBase" id="RU366018"/>
    </source>
</evidence>
<dbReference type="InterPro" id="IPR055194">
    <property type="entry name" value="UBR1-like_WH"/>
</dbReference>
<keyword evidence="4 10" id="KW-0479">Metal-binding</keyword>
<dbReference type="Gene3D" id="2.10.110.30">
    <property type="match status" value="1"/>
</dbReference>
<dbReference type="CDD" id="cd19673">
    <property type="entry name" value="UBR-box_UBR3"/>
    <property type="match status" value="1"/>
</dbReference>
<evidence type="ECO:0000256" key="11">
    <source>
        <dbReference type="SAM" id="MobiDB-lite"/>
    </source>
</evidence>
<comment type="pathway">
    <text evidence="2 10">Protein modification; protein ubiquitination.</text>
</comment>
<feature type="compositionally biased region" description="Polar residues" evidence="11">
    <location>
        <begin position="1298"/>
        <end position="1311"/>
    </location>
</feature>
<evidence type="ECO:0000256" key="5">
    <source>
        <dbReference type="ARBA" id="ARBA00022771"/>
    </source>
</evidence>
<accession>A0A7S2S3R1</accession>
<dbReference type="GO" id="GO:0071596">
    <property type="term" value="P:ubiquitin-dependent protein catabolic process via the N-end rule pathway"/>
    <property type="evidence" value="ECO:0007669"/>
    <property type="project" value="UniProtKB-UniRule"/>
</dbReference>
<evidence type="ECO:0000256" key="8">
    <source>
        <dbReference type="ARBA" id="ARBA00046341"/>
    </source>
</evidence>
<dbReference type="PROSITE" id="PS51157">
    <property type="entry name" value="ZF_UBR"/>
    <property type="match status" value="1"/>
</dbReference>
<dbReference type="UniPathway" id="UPA00143"/>
<dbReference type="PANTHER" id="PTHR21497">
    <property type="entry name" value="UBIQUITIN LIGASE E3 ALPHA-RELATED"/>
    <property type="match status" value="1"/>
</dbReference>
<dbReference type="EC" id="2.3.2.27" evidence="10"/>
<dbReference type="EMBL" id="HBHK01015759">
    <property type="protein sequence ID" value="CAD9688505.1"/>
    <property type="molecule type" value="Transcribed_RNA"/>
</dbReference>
<evidence type="ECO:0000256" key="3">
    <source>
        <dbReference type="ARBA" id="ARBA00022679"/>
    </source>
</evidence>
<dbReference type="Pfam" id="PF02207">
    <property type="entry name" value="zf-UBR"/>
    <property type="match status" value="1"/>
</dbReference>
<keyword evidence="5 10" id="KW-0863">Zinc-finger</keyword>
<dbReference type="PANTHER" id="PTHR21497:SF24">
    <property type="entry name" value="E3 UBIQUITIN-PROTEIN LIGASE UBR1"/>
    <property type="match status" value="1"/>
</dbReference>
<dbReference type="InterPro" id="IPR039164">
    <property type="entry name" value="UBR1-like"/>
</dbReference>
<keyword evidence="6 10" id="KW-0833">Ubl conjugation pathway</keyword>
<name>A0A7S2S3R1_9STRA</name>
<evidence type="ECO:0000256" key="4">
    <source>
        <dbReference type="ARBA" id="ARBA00022723"/>
    </source>
</evidence>
<reference evidence="13" key="1">
    <citation type="submission" date="2021-01" db="EMBL/GenBank/DDBJ databases">
        <authorList>
            <person name="Corre E."/>
            <person name="Pelletier E."/>
            <person name="Niang G."/>
            <person name="Scheremetjew M."/>
            <person name="Finn R."/>
            <person name="Kale V."/>
            <person name="Holt S."/>
            <person name="Cochrane G."/>
            <person name="Meng A."/>
            <person name="Brown T."/>
            <person name="Cohen L."/>
        </authorList>
    </citation>
    <scope>NUCLEOTIDE SEQUENCE</scope>
    <source>
        <strain evidence="13">NY070348D</strain>
    </source>
</reference>
<evidence type="ECO:0000256" key="1">
    <source>
        <dbReference type="ARBA" id="ARBA00000900"/>
    </source>
</evidence>
<protein>
    <recommendedName>
        <fullName evidence="10">E3 ubiquitin-protein ligase</fullName>
        <ecNumber evidence="10">2.3.2.27</ecNumber>
    </recommendedName>
</protein>
<feature type="zinc finger region" description="UBR-type" evidence="9">
    <location>
        <begin position="125"/>
        <end position="198"/>
    </location>
</feature>
<dbReference type="SMART" id="SM00396">
    <property type="entry name" value="ZnF_UBR1"/>
    <property type="match status" value="1"/>
</dbReference>
<dbReference type="GO" id="GO:0005737">
    <property type="term" value="C:cytoplasm"/>
    <property type="evidence" value="ECO:0007669"/>
    <property type="project" value="TreeGrafter"/>
</dbReference>
<evidence type="ECO:0000256" key="9">
    <source>
        <dbReference type="PROSITE-ProRule" id="PRU00508"/>
    </source>
</evidence>
<evidence type="ECO:0000256" key="7">
    <source>
        <dbReference type="ARBA" id="ARBA00022833"/>
    </source>
</evidence>
<comment type="similarity">
    <text evidence="8 10">Belongs to the E3 ubiquitin-protein ligase UBR1-like family.</text>
</comment>
<evidence type="ECO:0000313" key="13">
    <source>
        <dbReference type="EMBL" id="CAD9688505.1"/>
    </source>
</evidence>
<dbReference type="InterPro" id="IPR044046">
    <property type="entry name" value="E3_ligase_UBR-like_C"/>
</dbReference>
<dbReference type="GO" id="GO:0008270">
    <property type="term" value="F:zinc ion binding"/>
    <property type="evidence" value="ECO:0007669"/>
    <property type="project" value="UniProtKB-UniRule"/>
</dbReference>
<proteinExistence type="inferred from homology"/>